<gene>
    <name evidence="3" type="primary">LOC106168921</name>
</gene>
<name>A0A1S3IZL1_LINAN</name>
<dbReference type="GeneID" id="106168921"/>
<dbReference type="InParanoid" id="A0A1S3IZL1"/>
<feature type="chain" id="PRO_5010335475" evidence="1">
    <location>
        <begin position="24"/>
        <end position="150"/>
    </location>
</feature>
<dbReference type="AlphaFoldDB" id="A0A1S3IZL1"/>
<dbReference type="RefSeq" id="XP_013403637.1">
    <property type="nucleotide sequence ID" value="XM_013548183.2"/>
</dbReference>
<feature type="signal peptide" evidence="1">
    <location>
        <begin position="1"/>
        <end position="23"/>
    </location>
</feature>
<organism evidence="2 3">
    <name type="scientific">Lingula anatina</name>
    <name type="common">Brachiopod</name>
    <name type="synonym">Lingula unguis</name>
    <dbReference type="NCBI Taxonomy" id="7574"/>
    <lineage>
        <taxon>Eukaryota</taxon>
        <taxon>Metazoa</taxon>
        <taxon>Spiralia</taxon>
        <taxon>Lophotrochozoa</taxon>
        <taxon>Brachiopoda</taxon>
        <taxon>Linguliformea</taxon>
        <taxon>Lingulata</taxon>
        <taxon>Lingulida</taxon>
        <taxon>Linguloidea</taxon>
        <taxon>Lingulidae</taxon>
        <taxon>Lingula</taxon>
    </lineage>
</organism>
<protein>
    <submittedName>
        <fullName evidence="3">Uncharacterized protein LOC106168921</fullName>
    </submittedName>
</protein>
<reference evidence="3" key="1">
    <citation type="submission" date="2025-08" db="UniProtKB">
        <authorList>
            <consortium name="RefSeq"/>
        </authorList>
    </citation>
    <scope>IDENTIFICATION</scope>
    <source>
        <tissue evidence="3">Gonads</tissue>
    </source>
</reference>
<evidence type="ECO:0000313" key="3">
    <source>
        <dbReference type="RefSeq" id="XP_013403637.1"/>
    </source>
</evidence>
<accession>A0A1S3IZL1</accession>
<dbReference type="KEGG" id="lak:106168921"/>
<dbReference type="Proteomes" id="UP000085678">
    <property type="component" value="Unplaced"/>
</dbReference>
<proteinExistence type="predicted"/>
<evidence type="ECO:0000313" key="2">
    <source>
        <dbReference type="Proteomes" id="UP000085678"/>
    </source>
</evidence>
<evidence type="ECO:0000256" key="1">
    <source>
        <dbReference type="SAM" id="SignalP"/>
    </source>
</evidence>
<sequence>MKSCALLVLLVLFAAVVIEDTSGQAVAYATCNCCGHECSSDHGSCECGGIPPNCYCAAADHTTRELIQSPATTTSIGTMKSCALLVLLVLFVAVVIEDTAGQGIARATCTCCGQICHTDSGTCTCGGVAPNCYCIAIDYTTRGPPSPATP</sequence>
<keyword evidence="2" id="KW-1185">Reference proteome</keyword>
<keyword evidence="1" id="KW-0732">Signal</keyword>